<evidence type="ECO:0000259" key="3">
    <source>
        <dbReference type="Pfam" id="PF17921"/>
    </source>
</evidence>
<dbReference type="InterPro" id="IPR043502">
    <property type="entry name" value="DNA/RNA_pol_sf"/>
</dbReference>
<feature type="compositionally biased region" description="Polar residues" evidence="1">
    <location>
        <begin position="119"/>
        <end position="131"/>
    </location>
</feature>
<dbReference type="EMBL" id="BQNB010020587">
    <property type="protein sequence ID" value="GJT97519.1"/>
    <property type="molecule type" value="Genomic_DNA"/>
</dbReference>
<reference evidence="4" key="2">
    <citation type="submission" date="2022-01" db="EMBL/GenBank/DDBJ databases">
        <authorList>
            <person name="Yamashiro T."/>
            <person name="Shiraishi A."/>
            <person name="Satake H."/>
            <person name="Nakayama K."/>
        </authorList>
    </citation>
    <scope>NUCLEOTIDE SEQUENCE</scope>
</reference>
<dbReference type="PANTHER" id="PTHR35046">
    <property type="entry name" value="ZINC KNUCKLE (CCHC-TYPE) FAMILY PROTEIN"/>
    <property type="match status" value="1"/>
</dbReference>
<dbReference type="InterPro" id="IPR036397">
    <property type="entry name" value="RNaseH_sf"/>
</dbReference>
<dbReference type="Proteomes" id="UP001151760">
    <property type="component" value="Unassembled WGS sequence"/>
</dbReference>
<dbReference type="Gene3D" id="2.40.70.10">
    <property type="entry name" value="Acid Proteases"/>
    <property type="match status" value="1"/>
</dbReference>
<reference evidence="4" key="1">
    <citation type="journal article" date="2022" name="Int. J. Mol. Sci.">
        <title>Draft Genome of Tanacetum Coccineum: Genomic Comparison of Closely Related Tanacetum-Family Plants.</title>
        <authorList>
            <person name="Yamashiro T."/>
            <person name="Shiraishi A."/>
            <person name="Nakayama K."/>
            <person name="Satake H."/>
        </authorList>
    </citation>
    <scope>NUCLEOTIDE SEQUENCE</scope>
</reference>
<sequence>MKRMLMGHFLPPDYDQFLFEQYQSLRQVQKAVVDYTIEFLRLSSRNNLMETEGQQISRYLYGLNPSIRKNIGCQVILSLSEAYNIARRAKSMSSKGNFGGEVNRRSTTAALKQPLKFNAETSTSSNTIQSEQMEKEGGKKPMVNPYTKPTGDKCYRCAEYDENKNEDEDDYFKEDDGVCQPDGDEEDMPTFIVRKVVLAPKRVDTQRNMLFRTRCIISNQNFDLIIDGGSCENIISRDLVHNLKLPVEKHSEPYSIVWITDGAGIRVTERCRVPLSIGKFYKDEVLCDVVNMNACHLLFGHRWQYDLETTHDGELKDSKEVHLLIVKEFLFVGRDEPTSKISSVPGASLPNLPHYQMNPKESVILQQMVEELLQKGLIRVSISPCAVPALLTPKNRKFSTIMAPLTNCLKNKKFQWGSDQDKSFAIIKEKLCTAPGNRLCIPRCSLREKLIHDLHGGGLSGHLGRKKTIDILEERYYWPQLKRDVVPESIWEDLSMDFVLGLPRTHRGVDSIFVVPKQWDYALPQVEFAFNSATHSSIRRSPFSVVYQKSPRHVVDLVKLPKVHEYSSAVARLANDS</sequence>
<feature type="region of interest" description="Disordered" evidence="1">
    <location>
        <begin position="114"/>
        <end position="147"/>
    </location>
</feature>
<keyword evidence="5" id="KW-1185">Reference proteome</keyword>
<dbReference type="Pfam" id="PF03732">
    <property type="entry name" value="Retrotrans_gag"/>
    <property type="match status" value="1"/>
</dbReference>
<protein>
    <recommendedName>
        <fullName evidence="6">Integrase zinc-binding domain-containing protein</fullName>
    </recommendedName>
</protein>
<dbReference type="Gene3D" id="3.30.420.10">
    <property type="entry name" value="Ribonuclease H-like superfamily/Ribonuclease H"/>
    <property type="match status" value="1"/>
</dbReference>
<dbReference type="Pfam" id="PF17921">
    <property type="entry name" value="Integrase_H2C2"/>
    <property type="match status" value="1"/>
</dbReference>
<evidence type="ECO:0000313" key="4">
    <source>
        <dbReference type="EMBL" id="GJT97519.1"/>
    </source>
</evidence>
<feature type="domain" description="Integrase zinc-binding" evidence="3">
    <location>
        <begin position="445"/>
        <end position="485"/>
    </location>
</feature>
<dbReference type="Gene3D" id="1.10.340.70">
    <property type="match status" value="1"/>
</dbReference>
<feature type="domain" description="Retrotransposon gag" evidence="2">
    <location>
        <begin position="1"/>
        <end position="65"/>
    </location>
</feature>
<organism evidence="4 5">
    <name type="scientific">Tanacetum coccineum</name>
    <dbReference type="NCBI Taxonomy" id="301880"/>
    <lineage>
        <taxon>Eukaryota</taxon>
        <taxon>Viridiplantae</taxon>
        <taxon>Streptophyta</taxon>
        <taxon>Embryophyta</taxon>
        <taxon>Tracheophyta</taxon>
        <taxon>Spermatophyta</taxon>
        <taxon>Magnoliopsida</taxon>
        <taxon>eudicotyledons</taxon>
        <taxon>Gunneridae</taxon>
        <taxon>Pentapetalae</taxon>
        <taxon>asterids</taxon>
        <taxon>campanulids</taxon>
        <taxon>Asterales</taxon>
        <taxon>Asteraceae</taxon>
        <taxon>Asteroideae</taxon>
        <taxon>Anthemideae</taxon>
        <taxon>Anthemidinae</taxon>
        <taxon>Tanacetum</taxon>
    </lineage>
</organism>
<dbReference type="PANTHER" id="PTHR35046:SF18">
    <property type="entry name" value="RNA-DIRECTED DNA POLYMERASE"/>
    <property type="match status" value="1"/>
</dbReference>
<dbReference type="InterPro" id="IPR021109">
    <property type="entry name" value="Peptidase_aspartic_dom_sf"/>
</dbReference>
<proteinExistence type="predicted"/>
<comment type="caution">
    <text evidence="4">The sequence shown here is derived from an EMBL/GenBank/DDBJ whole genome shotgun (WGS) entry which is preliminary data.</text>
</comment>
<evidence type="ECO:0000256" key="1">
    <source>
        <dbReference type="SAM" id="MobiDB-lite"/>
    </source>
</evidence>
<dbReference type="SUPFAM" id="SSF56672">
    <property type="entry name" value="DNA/RNA polymerases"/>
    <property type="match status" value="1"/>
</dbReference>
<dbReference type="Gene3D" id="3.10.10.10">
    <property type="entry name" value="HIV Type 1 Reverse Transcriptase, subunit A, domain 1"/>
    <property type="match status" value="1"/>
</dbReference>
<name>A0ABQ5ICW0_9ASTR</name>
<gene>
    <name evidence="4" type="ORF">Tco_1093037</name>
</gene>
<dbReference type="InterPro" id="IPR041588">
    <property type="entry name" value="Integrase_H2C2"/>
</dbReference>
<dbReference type="CDD" id="cd00303">
    <property type="entry name" value="retropepsin_like"/>
    <property type="match status" value="1"/>
</dbReference>
<accession>A0ABQ5ICW0</accession>
<dbReference type="InterPro" id="IPR005162">
    <property type="entry name" value="Retrotrans_gag_dom"/>
</dbReference>
<evidence type="ECO:0008006" key="6">
    <source>
        <dbReference type="Google" id="ProtNLM"/>
    </source>
</evidence>
<evidence type="ECO:0000313" key="5">
    <source>
        <dbReference type="Proteomes" id="UP001151760"/>
    </source>
</evidence>
<evidence type="ECO:0000259" key="2">
    <source>
        <dbReference type="Pfam" id="PF03732"/>
    </source>
</evidence>